<dbReference type="AlphaFoldDB" id="A0A642V580"/>
<dbReference type="Proteomes" id="UP000761534">
    <property type="component" value="Unassembled WGS sequence"/>
</dbReference>
<feature type="compositionally biased region" description="Basic and acidic residues" evidence="1">
    <location>
        <begin position="106"/>
        <end position="121"/>
    </location>
</feature>
<feature type="compositionally biased region" description="Basic and acidic residues" evidence="1">
    <location>
        <begin position="1152"/>
        <end position="1168"/>
    </location>
</feature>
<reference evidence="2" key="1">
    <citation type="journal article" date="2019" name="G3 (Bethesda)">
        <title>Genome Assemblies of Two Rare Opportunistic Yeast Pathogens: Diutina rugosa (syn. Candida rugosa) and Trichomonascus ciferrii (syn. Candida ciferrii).</title>
        <authorList>
            <person name="Mixao V."/>
            <person name="Saus E."/>
            <person name="Hansen A.P."/>
            <person name="Lass-Florl C."/>
            <person name="Gabaldon T."/>
        </authorList>
    </citation>
    <scope>NUCLEOTIDE SEQUENCE</scope>
    <source>
        <strain evidence="2">CBS 4856</strain>
    </source>
</reference>
<evidence type="ECO:0000313" key="3">
    <source>
        <dbReference type="Proteomes" id="UP000761534"/>
    </source>
</evidence>
<dbReference type="VEuPathDB" id="FungiDB:TRICI_003398"/>
<feature type="region of interest" description="Disordered" evidence="1">
    <location>
        <begin position="1"/>
        <end position="26"/>
    </location>
</feature>
<feature type="compositionally biased region" description="Polar residues" evidence="1">
    <location>
        <begin position="1079"/>
        <end position="1111"/>
    </location>
</feature>
<dbReference type="InterPro" id="IPR052293">
    <property type="entry name" value="SRRP"/>
</dbReference>
<feature type="compositionally biased region" description="Low complexity" evidence="1">
    <location>
        <begin position="1010"/>
        <end position="1055"/>
    </location>
</feature>
<feature type="compositionally biased region" description="Polar residues" evidence="1">
    <location>
        <begin position="672"/>
        <end position="717"/>
    </location>
</feature>
<feature type="compositionally biased region" description="Polar residues" evidence="1">
    <location>
        <begin position="976"/>
        <end position="986"/>
    </location>
</feature>
<dbReference type="PANTHER" id="PTHR12239">
    <property type="entry name" value="PROTEIN CBG20215-RELATED"/>
    <property type="match status" value="1"/>
</dbReference>
<feature type="region of interest" description="Disordered" evidence="1">
    <location>
        <begin position="102"/>
        <end position="129"/>
    </location>
</feature>
<dbReference type="EMBL" id="SWFS01000248">
    <property type="protein sequence ID" value="KAA8912680.1"/>
    <property type="molecule type" value="Genomic_DNA"/>
</dbReference>
<feature type="region of interest" description="Disordered" evidence="1">
    <location>
        <begin position="635"/>
        <end position="717"/>
    </location>
</feature>
<feature type="compositionally biased region" description="Basic and acidic residues" evidence="1">
    <location>
        <begin position="763"/>
        <end position="932"/>
    </location>
</feature>
<comment type="caution">
    <text evidence="2">The sequence shown here is derived from an EMBL/GenBank/DDBJ whole genome shotgun (WGS) entry which is preliminary data.</text>
</comment>
<feature type="compositionally biased region" description="Low complexity" evidence="1">
    <location>
        <begin position="1121"/>
        <end position="1138"/>
    </location>
</feature>
<protein>
    <submittedName>
        <fullName evidence="2">Uncharacterized protein</fullName>
    </submittedName>
</protein>
<proteinExistence type="predicted"/>
<feature type="region of interest" description="Disordered" evidence="1">
    <location>
        <begin position="745"/>
        <end position="1168"/>
    </location>
</feature>
<accession>A0A642V580</accession>
<feature type="compositionally biased region" description="Polar residues" evidence="1">
    <location>
        <begin position="635"/>
        <end position="664"/>
    </location>
</feature>
<dbReference type="PANTHER" id="PTHR12239:SF41">
    <property type="entry name" value="MEMBRANE ASSOCIATED PROTEIN, PUTATIVE-RELATED"/>
    <property type="match status" value="1"/>
</dbReference>
<sequence>MSTPQGQEAAVVKREDSPEVMETNSEEYAGNPHQAVAKILNDKRIGQLDENTFREVEKYVSALLLNDQALTLSSFACLLDSKISLASYVRFLENAAVPFLNGRGGEQSKEQPVVKREENRESSSGATPTVEGLNAVQRKVISESLAKISPLPENMGFYDSWIRIMRALLRLEDESLWPNDIDRVRGVIALSKKVLSQSKGFSARRKENFLRYAVSAVKLPMKTFWTGLHASITYETSFTVKWCNLRMYGGWPGFDRLELRMNTIARVSFGVSGWSGIKDSQPFLHILCAMTPAPIWRSLMDMGVEDAKDYLEKCIKLRDHPQFLDRTPHSYSEVMKCTFGVPTPEEVDKVGMGTISIDPRIELSRERDTFIYNPLLLCYKHAKPRFHQSLNLMLCDEIRSQANLYGSTLKNQPLDIYTKWETLRVRGGWPGFGRLSYRMDVIAREMFGASGWKDLNIHPAFLHVLAAMTPTPLWTYMTRYMSFDDAKGYYEAVMSLRDKPFAQPSVMKQMFGVPLPFEADRLGFGTHYVNPSKDMGPEFLSNPVFQVCEDCEPKIAAEVKKLPEFPVLAYAAGAIAKPSSLPQPSLMDQLPCPENATIEIPSPFYGNGTSQQLALPQIPSEVQQPGVVMTSQAPPVQATPQVHVSDSQQNSQSNTARFPSSGSLHSEERGPTTVSQNPSQKATPQAISRPSFQPTQQHAQMQSGSQPAHQMQPSNSNTREQIALAIAQRSEEYGATKKIGKLISSMSPAEVEQLSKNQRKRLRKEEGMLMGEVSREREAAEKRVQEEEVRKRRAEDERRRREEEARKKREEEERLRREEAKRKREEEERLRREEEARKKREGEERLRREEERKKREEEERKKREEEERKKREEERKKREEEERKRREEEWRRREEEQRKKKEAEVRQREEEAKRWKVAVDEKKRAEEEKARASAEVSKNSTENEHQKQDNVKRNGSIFDTNTQRQPAKKLGDMPSLGNNPRPTPQSRKLGDMPPLGQGQPQYHSRPNYAHHQNYQPNNHHHQPPWQQGRQQPLQQPQQNRNQKQQHYQQYHQIPPWENRKQAAPSHHQLGGHQLGGHRPNNSSPVIDLSSSPPKHNNSQQQGSTGPRTSWKPNERNDNGNQQQRQQQQQQQPPQQQQPGTTLASRIGIPKRPRNEWDSFAPEKRSKNF</sequence>
<evidence type="ECO:0000313" key="2">
    <source>
        <dbReference type="EMBL" id="KAA8912680.1"/>
    </source>
</evidence>
<organism evidence="2 3">
    <name type="scientific">Trichomonascus ciferrii</name>
    <dbReference type="NCBI Taxonomy" id="44093"/>
    <lineage>
        <taxon>Eukaryota</taxon>
        <taxon>Fungi</taxon>
        <taxon>Dikarya</taxon>
        <taxon>Ascomycota</taxon>
        <taxon>Saccharomycotina</taxon>
        <taxon>Dipodascomycetes</taxon>
        <taxon>Dipodascales</taxon>
        <taxon>Trichomonascaceae</taxon>
        <taxon>Trichomonascus</taxon>
        <taxon>Trichomonascus ciferrii complex</taxon>
    </lineage>
</organism>
<feature type="compositionally biased region" description="Basic and acidic residues" evidence="1">
    <location>
        <begin position="941"/>
        <end position="952"/>
    </location>
</feature>
<name>A0A642V580_9ASCO</name>
<keyword evidence="3" id="KW-1185">Reference proteome</keyword>
<gene>
    <name evidence="2" type="ORF">TRICI_003398</name>
</gene>
<evidence type="ECO:0000256" key="1">
    <source>
        <dbReference type="SAM" id="MobiDB-lite"/>
    </source>
</evidence>